<proteinExistence type="predicted"/>
<organism evidence="2 3">
    <name type="scientific">Streptomyces lonarensis</name>
    <dbReference type="NCBI Taxonomy" id="700599"/>
    <lineage>
        <taxon>Bacteria</taxon>
        <taxon>Bacillati</taxon>
        <taxon>Actinomycetota</taxon>
        <taxon>Actinomycetes</taxon>
        <taxon>Kitasatosporales</taxon>
        <taxon>Streptomycetaceae</taxon>
        <taxon>Streptomyces</taxon>
    </lineage>
</organism>
<evidence type="ECO:0000256" key="1">
    <source>
        <dbReference type="SAM" id="MobiDB-lite"/>
    </source>
</evidence>
<dbReference type="RefSeq" id="WP_167972214.1">
    <property type="nucleotide sequence ID" value="NZ_BHZG01000398.1"/>
</dbReference>
<sequence>MPSGRYTLHDPHDHTPLGEERFRCAPGPTGWRYVAHRTAPDGTTTGRLDLALDDLGRPIRVEAAAGDWQVRGAALDGVRWVRTDATGAHAQEGHAPARAFTGTSPAFLVALARLLRPAAGRAARVRLVALTDPVLAPLTLDQAWSLAASEDHHDPEAGTLTVHDYRVEDLATGDRSLVHLAGDVVLAAPGVVLEELDGPPSAYDTLPLPEPEG</sequence>
<evidence type="ECO:0000313" key="2">
    <source>
        <dbReference type="EMBL" id="NJQ07322.1"/>
    </source>
</evidence>
<protein>
    <submittedName>
        <fullName evidence="2">Uncharacterized protein</fullName>
    </submittedName>
</protein>
<evidence type="ECO:0000313" key="3">
    <source>
        <dbReference type="Proteomes" id="UP000578686"/>
    </source>
</evidence>
<accession>A0A7X6D344</accession>
<feature type="region of interest" description="Disordered" evidence="1">
    <location>
        <begin position="1"/>
        <end position="21"/>
    </location>
</feature>
<keyword evidence="3" id="KW-1185">Reference proteome</keyword>
<dbReference type="Proteomes" id="UP000578686">
    <property type="component" value="Unassembled WGS sequence"/>
</dbReference>
<gene>
    <name evidence="2" type="ORF">HCN56_17445</name>
</gene>
<reference evidence="2 3" key="1">
    <citation type="submission" date="2020-03" db="EMBL/GenBank/DDBJ databases">
        <title>Draft genome of Streptomyces sp. ventii, isolated from the Axial Seamount in the Pacific Ocean, and resequencing of the two type strains Streptomyces lonarensis strain NCL 716 and Streptomyces bohaiensis strain 11A07.</title>
        <authorList>
            <person name="Loughran R.M."/>
            <person name="Pfannmuller K.M."/>
            <person name="Wasson B.J."/>
            <person name="Deadmond M.C."/>
            <person name="Paddock B.E."/>
            <person name="Koyack M.J."/>
            <person name="Gallegos D.A."/>
            <person name="Mitchell E.A."/>
            <person name="Ushijima B."/>
            <person name="Saw J.H."/>
            <person name="Mcphail K.L."/>
            <person name="Videau P."/>
        </authorList>
    </citation>
    <scope>NUCLEOTIDE SEQUENCE [LARGE SCALE GENOMIC DNA]</scope>
    <source>
        <strain evidence="2 3">NCL716</strain>
    </source>
</reference>
<comment type="caution">
    <text evidence="2">The sequence shown here is derived from an EMBL/GenBank/DDBJ whole genome shotgun (WGS) entry which is preliminary data.</text>
</comment>
<dbReference type="AlphaFoldDB" id="A0A7X6D344"/>
<dbReference type="EMBL" id="JAAVJD010000149">
    <property type="protein sequence ID" value="NJQ07322.1"/>
    <property type="molecule type" value="Genomic_DNA"/>
</dbReference>
<name>A0A7X6D344_9ACTN</name>
<feature type="compositionally biased region" description="Basic and acidic residues" evidence="1">
    <location>
        <begin position="7"/>
        <end position="21"/>
    </location>
</feature>